<dbReference type="RefSeq" id="WP_033489989.1">
    <property type="nucleotide sequence ID" value="NZ_CP006018.1"/>
</dbReference>
<evidence type="ECO:0000313" key="12">
    <source>
        <dbReference type="Proteomes" id="UP000028569"/>
    </source>
</evidence>
<organism evidence="11 12">
    <name type="scientific">Bifidobacterium [indicum] DSM 20214 = LMG 11587</name>
    <dbReference type="NCBI Taxonomy" id="1341694"/>
    <lineage>
        <taxon>Bacteria</taxon>
        <taxon>Bacillati</taxon>
        <taxon>Actinomycetota</taxon>
        <taxon>Actinomycetes</taxon>
        <taxon>Bifidobacteriales</taxon>
        <taxon>Bifidobacteriaceae</taxon>
        <taxon>Bifidobacterium</taxon>
    </lineage>
</organism>
<dbReference type="PANTHER" id="PTHR34388">
    <property type="entry name" value="DNA POLYMERASE III SUBUNIT DELTA"/>
    <property type="match status" value="1"/>
</dbReference>
<dbReference type="NCBIfam" id="TIGR01128">
    <property type="entry name" value="holA"/>
    <property type="match status" value="1"/>
</dbReference>
<feature type="domain" description="DNA polymerase III delta subunit-like C-terminal" evidence="10">
    <location>
        <begin position="207"/>
        <end position="314"/>
    </location>
</feature>
<evidence type="ECO:0000256" key="3">
    <source>
        <dbReference type="ARBA" id="ARBA00022679"/>
    </source>
</evidence>
<feature type="domain" description="DNA polymerase III delta N-terminal" evidence="9">
    <location>
        <begin position="14"/>
        <end position="111"/>
    </location>
</feature>
<dbReference type="GO" id="GO:0003887">
    <property type="term" value="F:DNA-directed DNA polymerase activity"/>
    <property type="evidence" value="ECO:0007669"/>
    <property type="project" value="UniProtKB-KW"/>
</dbReference>
<dbReference type="InterPro" id="IPR010372">
    <property type="entry name" value="DNA_pol3_delta_N"/>
</dbReference>
<dbReference type="Gene3D" id="1.20.272.10">
    <property type="match status" value="1"/>
</dbReference>
<evidence type="ECO:0000256" key="2">
    <source>
        <dbReference type="ARBA" id="ARBA00017703"/>
    </source>
</evidence>
<dbReference type="HOGENOM" id="CLU_052338_0_0_11"/>
<proteinExistence type="inferred from homology"/>
<evidence type="ECO:0000259" key="10">
    <source>
        <dbReference type="Pfam" id="PF21694"/>
    </source>
</evidence>
<keyword evidence="12" id="KW-1185">Reference proteome</keyword>
<dbReference type="AlphaFoldDB" id="A0A087VTS6"/>
<keyword evidence="3" id="KW-0808">Transferase</keyword>
<dbReference type="InterPro" id="IPR048466">
    <property type="entry name" value="DNA_pol3_delta-like_C"/>
</dbReference>
<evidence type="ECO:0000313" key="11">
    <source>
        <dbReference type="EMBL" id="AIC91825.1"/>
    </source>
</evidence>
<reference evidence="11 12" key="1">
    <citation type="journal article" date="2014" name="Appl. Environ. Microbiol.">
        <title>Genomic encyclopedia of type strains of the genus Bifidobacterium.</title>
        <authorList>
            <person name="Milani C."/>
            <person name="Lugli G.A."/>
            <person name="Duranti S."/>
            <person name="Turroni F."/>
            <person name="Bottacini F."/>
            <person name="Mangifesta M."/>
            <person name="Sanchez B."/>
            <person name="Viappiani A."/>
            <person name="Mancabelli L."/>
            <person name="Taminiau B."/>
            <person name="Delcenserie V."/>
            <person name="Barrangou R."/>
            <person name="Margolles A."/>
            <person name="van Sinderen D."/>
            <person name="Ventura M."/>
        </authorList>
    </citation>
    <scope>NUCLEOTIDE SEQUENCE [LARGE SCALE GENOMIC DNA]</scope>
    <source>
        <strain evidence="11 12">LMG 11587</strain>
    </source>
</reference>
<dbReference type="Pfam" id="PF21694">
    <property type="entry name" value="DNA_pol3_delta_C"/>
    <property type="match status" value="1"/>
</dbReference>
<keyword evidence="6" id="KW-0239">DNA-directed DNA polymerase</keyword>
<protein>
    <recommendedName>
        <fullName evidence="2">DNA polymerase III subunit delta</fullName>
        <ecNumber evidence="1">2.7.7.7</ecNumber>
    </recommendedName>
</protein>
<dbReference type="SUPFAM" id="SSF52540">
    <property type="entry name" value="P-loop containing nucleoside triphosphate hydrolases"/>
    <property type="match status" value="1"/>
</dbReference>
<keyword evidence="4" id="KW-0548">Nucleotidyltransferase</keyword>
<dbReference type="EC" id="2.7.7.7" evidence="1"/>
<evidence type="ECO:0000256" key="5">
    <source>
        <dbReference type="ARBA" id="ARBA00022705"/>
    </source>
</evidence>
<dbReference type="Proteomes" id="UP000028569">
    <property type="component" value="Chromosome"/>
</dbReference>
<dbReference type="PANTHER" id="PTHR34388:SF1">
    <property type="entry name" value="DNA POLYMERASE III SUBUNIT DELTA"/>
    <property type="match status" value="1"/>
</dbReference>
<dbReference type="GO" id="GO:0003677">
    <property type="term" value="F:DNA binding"/>
    <property type="evidence" value="ECO:0007669"/>
    <property type="project" value="InterPro"/>
</dbReference>
<evidence type="ECO:0000256" key="6">
    <source>
        <dbReference type="ARBA" id="ARBA00022932"/>
    </source>
</evidence>
<dbReference type="InterPro" id="IPR005790">
    <property type="entry name" value="DNA_polIII_delta"/>
</dbReference>
<evidence type="ECO:0000256" key="8">
    <source>
        <dbReference type="ARBA" id="ARBA00049244"/>
    </source>
</evidence>
<keyword evidence="5" id="KW-0235">DNA replication</keyword>
<evidence type="ECO:0000259" key="9">
    <source>
        <dbReference type="Pfam" id="PF06144"/>
    </source>
</evidence>
<dbReference type="InterPro" id="IPR008921">
    <property type="entry name" value="DNA_pol3_clamp-load_cplx_C"/>
</dbReference>
<dbReference type="GO" id="GO:0006261">
    <property type="term" value="P:DNA-templated DNA replication"/>
    <property type="evidence" value="ECO:0007669"/>
    <property type="project" value="TreeGrafter"/>
</dbReference>
<dbReference type="Gene3D" id="3.40.50.300">
    <property type="entry name" value="P-loop containing nucleotide triphosphate hydrolases"/>
    <property type="match status" value="1"/>
</dbReference>
<comment type="catalytic activity">
    <reaction evidence="8">
        <text>DNA(n) + a 2'-deoxyribonucleoside 5'-triphosphate = DNA(n+1) + diphosphate</text>
        <dbReference type="Rhea" id="RHEA:22508"/>
        <dbReference type="Rhea" id="RHEA-COMP:17339"/>
        <dbReference type="Rhea" id="RHEA-COMP:17340"/>
        <dbReference type="ChEBI" id="CHEBI:33019"/>
        <dbReference type="ChEBI" id="CHEBI:61560"/>
        <dbReference type="ChEBI" id="CHEBI:173112"/>
        <dbReference type="EC" id="2.7.7.7"/>
    </reaction>
</comment>
<dbReference type="SUPFAM" id="SSF48019">
    <property type="entry name" value="post-AAA+ oligomerization domain-like"/>
    <property type="match status" value="1"/>
</dbReference>
<evidence type="ECO:0000256" key="1">
    <source>
        <dbReference type="ARBA" id="ARBA00012417"/>
    </source>
</evidence>
<dbReference type="Pfam" id="PF06144">
    <property type="entry name" value="DNA_pol3_delta"/>
    <property type="match status" value="1"/>
</dbReference>
<comment type="similarity">
    <text evidence="7">Belongs to the DNA polymerase HolA subunit family.</text>
</comment>
<gene>
    <name evidence="11" type="ORF">BINDI_0545</name>
</gene>
<dbReference type="KEGG" id="bii:BINDI_0545"/>
<dbReference type="InterPro" id="IPR027417">
    <property type="entry name" value="P-loop_NTPase"/>
</dbReference>
<dbReference type="EMBL" id="CP006018">
    <property type="protein sequence ID" value="AIC91825.1"/>
    <property type="molecule type" value="Genomic_DNA"/>
</dbReference>
<evidence type="ECO:0000256" key="7">
    <source>
        <dbReference type="ARBA" id="ARBA00034754"/>
    </source>
</evidence>
<accession>A0A087VTS6</accession>
<evidence type="ECO:0000256" key="4">
    <source>
        <dbReference type="ARBA" id="ARBA00022695"/>
    </source>
</evidence>
<dbReference type="GO" id="GO:0009360">
    <property type="term" value="C:DNA polymerase III complex"/>
    <property type="evidence" value="ECO:0007669"/>
    <property type="project" value="InterPro"/>
</dbReference>
<name>A0A087VTS6_9BIFI</name>
<sequence>MTKAQQGNAPVMMVVGGDTFLNGQRVKELCAKACKSNPDCEFMELNASTCDSYTFDEAVSPSLLSDRAVVLLDDMQLADESLGETLIAFCKEAVKNPQDSSILICRHDGGNKGRRLLDQMTKGGAVKEQVPDLKKFDAKVNFVLSRFEQRGRRVEPRAAQQLVDVLGERTPELASMCSQLCDDFDQNPLTLDTVNAYLTDNPAVSGFAVADMALAGHSAQAVVALRSSIEQGNDPISLIGVLALKLRVLGKQAAIQAGTISQAEAKSAYWQLRDARRQLRGWTSDGLATCFEALAAADEECKTNGGDAVYALERAVELIAAKGRARA</sequence>